<sequence>MSSTPAVSIGNYKGVMLCNRPFVGMVGTSKGVAASAKQAFVCGNVGDKPGTNVPISSKEKAATTDQHPRKETALQRHRKWLAELQATKEQLEKHYLADVQMKEDRHKRFMEREARMRAMVRKAKDSVLDFESQAKDEHGEETSVEKASFEDSTRETYPTVADGKSPAPPSRPMWALTEQQALSSVDCAEKNEADDLLDFANGLDFDKYISDSEVSALIENVRSRITELEATRSVLEADDTGKIMGAVHSHKSLTAIAQRSKAALAETLSTVSEEIIAPPLVMKHTDDAGARLEGKNSVSNLPYMHRNPAV</sequence>
<feature type="region of interest" description="Disordered" evidence="1">
    <location>
        <begin position="47"/>
        <end position="71"/>
    </location>
</feature>
<dbReference type="OrthoDB" id="250654at2759"/>
<dbReference type="GeneID" id="20228576"/>
<dbReference type="PANTHER" id="PTHR41747:SF1">
    <property type="entry name" value="CHROMOSOME UNDETERMINED SCAFFOLD_128, WHOLE GENOME SHOTGUN SEQUENCE"/>
    <property type="match status" value="1"/>
</dbReference>
<feature type="compositionally biased region" description="Basic and acidic residues" evidence="1">
    <location>
        <begin position="57"/>
        <end position="71"/>
    </location>
</feature>
<dbReference type="InParanoid" id="F0YGQ4"/>
<accession>F0YGQ4</accession>
<feature type="region of interest" description="Disordered" evidence="1">
    <location>
        <begin position="131"/>
        <end position="171"/>
    </location>
</feature>
<reference evidence="2 3" key="1">
    <citation type="journal article" date="2011" name="Proc. Natl. Acad. Sci. U.S.A.">
        <title>Niche of harmful alga Aureococcus anophagefferens revealed through ecogenomics.</title>
        <authorList>
            <person name="Gobler C.J."/>
            <person name="Berry D.L."/>
            <person name="Dyhrman S.T."/>
            <person name="Wilhelm S.W."/>
            <person name="Salamov A."/>
            <person name="Lobanov A.V."/>
            <person name="Zhang Y."/>
            <person name="Collier J.L."/>
            <person name="Wurch L.L."/>
            <person name="Kustka A.B."/>
            <person name="Dill B.D."/>
            <person name="Shah M."/>
            <person name="VerBerkmoes N.C."/>
            <person name="Kuo A."/>
            <person name="Terry A."/>
            <person name="Pangilinan J."/>
            <person name="Lindquist E.A."/>
            <person name="Lucas S."/>
            <person name="Paulsen I.T."/>
            <person name="Hattenrath-Lehmann T.K."/>
            <person name="Talmage S.C."/>
            <person name="Walker E.A."/>
            <person name="Koch F."/>
            <person name="Burson A.M."/>
            <person name="Marcoval M.A."/>
            <person name="Tang Y.Z."/>
            <person name="Lecleir G.R."/>
            <person name="Coyne K.J."/>
            <person name="Berg G.M."/>
            <person name="Bertrand E.M."/>
            <person name="Saito M.A."/>
            <person name="Gladyshev V.N."/>
            <person name="Grigoriev I.V."/>
        </authorList>
    </citation>
    <scope>NUCLEOTIDE SEQUENCE [LARGE SCALE GENOMIC DNA]</scope>
    <source>
        <strain evidence="3">CCMP 1984</strain>
    </source>
</reference>
<protein>
    <submittedName>
        <fullName evidence="2">Uncharacterized protein</fullName>
    </submittedName>
</protein>
<organism evidence="3">
    <name type="scientific">Aureococcus anophagefferens</name>
    <name type="common">Harmful bloom alga</name>
    <dbReference type="NCBI Taxonomy" id="44056"/>
    <lineage>
        <taxon>Eukaryota</taxon>
        <taxon>Sar</taxon>
        <taxon>Stramenopiles</taxon>
        <taxon>Ochrophyta</taxon>
        <taxon>Pelagophyceae</taxon>
        <taxon>Pelagomonadales</taxon>
        <taxon>Pelagomonadaceae</taxon>
        <taxon>Aureococcus</taxon>
    </lineage>
</organism>
<keyword evidence="3" id="KW-1185">Reference proteome</keyword>
<dbReference type="KEGG" id="aaf:AURANDRAFT_72164"/>
<dbReference type="EMBL" id="GL833139">
    <property type="protein sequence ID" value="EGB05716.1"/>
    <property type="molecule type" value="Genomic_DNA"/>
</dbReference>
<gene>
    <name evidence="2" type="ORF">AURANDRAFT_72164</name>
</gene>
<proteinExistence type="predicted"/>
<dbReference type="Proteomes" id="UP000002729">
    <property type="component" value="Unassembled WGS sequence"/>
</dbReference>
<name>F0YGQ4_AURAN</name>
<evidence type="ECO:0000256" key="1">
    <source>
        <dbReference type="SAM" id="MobiDB-lite"/>
    </source>
</evidence>
<feature type="compositionally biased region" description="Basic and acidic residues" evidence="1">
    <location>
        <begin position="131"/>
        <end position="154"/>
    </location>
</feature>
<dbReference type="AlphaFoldDB" id="F0YGQ4"/>
<dbReference type="eggNOG" id="ENOG502QUHB">
    <property type="taxonomic scope" value="Eukaryota"/>
</dbReference>
<evidence type="ECO:0000313" key="2">
    <source>
        <dbReference type="EMBL" id="EGB05716.1"/>
    </source>
</evidence>
<dbReference type="RefSeq" id="XP_009039555.1">
    <property type="nucleotide sequence ID" value="XM_009041307.1"/>
</dbReference>
<evidence type="ECO:0000313" key="3">
    <source>
        <dbReference type="Proteomes" id="UP000002729"/>
    </source>
</evidence>
<dbReference type="PANTHER" id="PTHR41747">
    <property type="entry name" value="CHROMOSOME UNDETERMINED SCAFFOLD_128, WHOLE GENOME SHOTGUN SEQUENCE"/>
    <property type="match status" value="1"/>
</dbReference>
<dbReference type="OMA" id="DNQPEQK"/>